<dbReference type="GO" id="GO:0006282">
    <property type="term" value="P:regulation of DNA repair"/>
    <property type="evidence" value="ECO:0007669"/>
    <property type="project" value="UniProtKB-UniRule"/>
</dbReference>
<dbReference type="InterPro" id="IPR003783">
    <property type="entry name" value="Regulatory_RecX"/>
</dbReference>
<dbReference type="Proteomes" id="UP000289841">
    <property type="component" value="Chromosome"/>
</dbReference>
<dbReference type="OrthoDB" id="5421057at2"/>
<proteinExistence type="inferred from homology"/>
<dbReference type="PANTHER" id="PTHR33602">
    <property type="entry name" value="REGULATORY PROTEIN RECX FAMILY PROTEIN"/>
    <property type="match status" value="1"/>
</dbReference>
<dbReference type="HAMAP" id="MF_01114">
    <property type="entry name" value="RecX"/>
    <property type="match status" value="1"/>
</dbReference>
<dbReference type="PANTHER" id="PTHR33602:SF1">
    <property type="entry name" value="REGULATORY PROTEIN RECX FAMILY PROTEIN"/>
    <property type="match status" value="1"/>
</dbReference>
<protein>
    <recommendedName>
        <fullName evidence="3 5">Regulatory protein RecX</fullName>
    </recommendedName>
</protein>
<sequence length="253" mass="30850">MVTNIKKYKYYSEVTYENNNYNIENEIMIKYKINTGKTFNNNEWTEIIDENNYYYFDRIAKEKLRRLLTENELRNFLFDLGANKDLIDKLVIKYKKYNFINDDLYTKEYISYRQYKEGPSLISKKLISKGISQEIINENLKNIDENKIITEKVESQLNKRIKQNKYEFQNKLKLDLIKKGYTKSYIYSIVDKMINQTKFDDLLVIEKDYQKLIRKYENKKTKEELNYFIKTKLYQKGYSKNDIEYIISKEKDN</sequence>
<evidence type="ECO:0000256" key="4">
    <source>
        <dbReference type="ARBA" id="ARBA00022490"/>
    </source>
</evidence>
<dbReference type="Gene3D" id="1.10.10.10">
    <property type="entry name" value="Winged helix-like DNA-binding domain superfamily/Winged helix DNA-binding domain"/>
    <property type="match status" value="3"/>
</dbReference>
<dbReference type="STRING" id="1278311.GCA_000428705_00505"/>
<accession>A0A449BDJ3</accession>
<comment type="subcellular location">
    <subcellularLocation>
        <location evidence="1 5">Cytoplasm</location>
    </subcellularLocation>
</comment>
<evidence type="ECO:0000256" key="3">
    <source>
        <dbReference type="ARBA" id="ARBA00018111"/>
    </source>
</evidence>
<keyword evidence="4 5" id="KW-0963">Cytoplasm</keyword>
<gene>
    <name evidence="5" type="primary">recX</name>
    <name evidence="6" type="ORF">NCTC10138_00889</name>
</gene>
<comment type="similarity">
    <text evidence="2 5">Belongs to the RecX family.</text>
</comment>
<dbReference type="AlphaFoldDB" id="A0A449BDJ3"/>
<evidence type="ECO:0000256" key="2">
    <source>
        <dbReference type="ARBA" id="ARBA00009695"/>
    </source>
</evidence>
<dbReference type="KEGG" id="aaxa:NCTC10138_00889"/>
<evidence type="ECO:0000313" key="6">
    <source>
        <dbReference type="EMBL" id="VEU80516.1"/>
    </source>
</evidence>
<evidence type="ECO:0000313" key="7">
    <source>
        <dbReference type="Proteomes" id="UP000289841"/>
    </source>
</evidence>
<comment type="function">
    <text evidence="5">Modulates RecA activity.</text>
</comment>
<organism evidence="6 7">
    <name type="scientific">Haploplasma axanthum</name>
    <name type="common">Acholeplasma axanthum</name>
    <dbReference type="NCBI Taxonomy" id="29552"/>
    <lineage>
        <taxon>Bacteria</taxon>
        <taxon>Bacillati</taxon>
        <taxon>Mycoplasmatota</taxon>
        <taxon>Mollicutes</taxon>
        <taxon>Acholeplasmatales</taxon>
        <taxon>Acholeplasmataceae</taxon>
        <taxon>Haploplasma</taxon>
    </lineage>
</organism>
<dbReference type="GO" id="GO:0005737">
    <property type="term" value="C:cytoplasm"/>
    <property type="evidence" value="ECO:0007669"/>
    <property type="project" value="UniProtKB-SubCell"/>
</dbReference>
<evidence type="ECO:0000256" key="5">
    <source>
        <dbReference type="HAMAP-Rule" id="MF_01114"/>
    </source>
</evidence>
<dbReference type="RefSeq" id="WP_026390170.1">
    <property type="nucleotide sequence ID" value="NZ_LR215048.1"/>
</dbReference>
<evidence type="ECO:0000256" key="1">
    <source>
        <dbReference type="ARBA" id="ARBA00004496"/>
    </source>
</evidence>
<dbReference type="EMBL" id="LR215048">
    <property type="protein sequence ID" value="VEU80516.1"/>
    <property type="molecule type" value="Genomic_DNA"/>
</dbReference>
<dbReference type="InterPro" id="IPR036388">
    <property type="entry name" value="WH-like_DNA-bd_sf"/>
</dbReference>
<reference evidence="6 7" key="1">
    <citation type="submission" date="2019-01" db="EMBL/GenBank/DDBJ databases">
        <authorList>
            <consortium name="Pathogen Informatics"/>
        </authorList>
    </citation>
    <scope>NUCLEOTIDE SEQUENCE [LARGE SCALE GENOMIC DNA]</scope>
    <source>
        <strain evidence="6 7">NCTC10138</strain>
    </source>
</reference>
<name>A0A449BDJ3_HAPAX</name>
<keyword evidence="7" id="KW-1185">Reference proteome</keyword>